<keyword evidence="1" id="KW-0472">Membrane</keyword>
<dbReference type="Proteomes" id="UP000479710">
    <property type="component" value="Unassembled WGS sequence"/>
</dbReference>
<name>A0A6G1CRG3_9ORYZ</name>
<feature type="transmembrane region" description="Helical" evidence="1">
    <location>
        <begin position="27"/>
        <end position="49"/>
    </location>
</feature>
<keyword evidence="1" id="KW-1133">Transmembrane helix</keyword>
<proteinExistence type="predicted"/>
<protein>
    <submittedName>
        <fullName evidence="2">Uncharacterized protein</fullName>
    </submittedName>
</protein>
<keyword evidence="3" id="KW-1185">Reference proteome</keyword>
<reference evidence="2 3" key="1">
    <citation type="submission" date="2019-11" db="EMBL/GenBank/DDBJ databases">
        <title>Whole genome sequence of Oryza granulata.</title>
        <authorList>
            <person name="Li W."/>
        </authorList>
    </citation>
    <scope>NUCLEOTIDE SEQUENCE [LARGE SCALE GENOMIC DNA]</scope>
    <source>
        <strain evidence="3">cv. Menghai</strain>
        <tissue evidence="2">Leaf</tissue>
    </source>
</reference>
<dbReference type="EMBL" id="SPHZ02000008">
    <property type="protein sequence ID" value="KAF0902424.1"/>
    <property type="molecule type" value="Genomic_DNA"/>
</dbReference>
<organism evidence="2 3">
    <name type="scientific">Oryza meyeriana var. granulata</name>
    <dbReference type="NCBI Taxonomy" id="110450"/>
    <lineage>
        <taxon>Eukaryota</taxon>
        <taxon>Viridiplantae</taxon>
        <taxon>Streptophyta</taxon>
        <taxon>Embryophyta</taxon>
        <taxon>Tracheophyta</taxon>
        <taxon>Spermatophyta</taxon>
        <taxon>Magnoliopsida</taxon>
        <taxon>Liliopsida</taxon>
        <taxon>Poales</taxon>
        <taxon>Poaceae</taxon>
        <taxon>BOP clade</taxon>
        <taxon>Oryzoideae</taxon>
        <taxon>Oryzeae</taxon>
        <taxon>Oryzinae</taxon>
        <taxon>Oryza</taxon>
        <taxon>Oryza meyeriana</taxon>
    </lineage>
</organism>
<keyword evidence="1" id="KW-0812">Transmembrane</keyword>
<evidence type="ECO:0000313" key="2">
    <source>
        <dbReference type="EMBL" id="KAF0902424.1"/>
    </source>
</evidence>
<dbReference type="AlphaFoldDB" id="A0A6G1CRG3"/>
<evidence type="ECO:0000313" key="3">
    <source>
        <dbReference type="Proteomes" id="UP000479710"/>
    </source>
</evidence>
<evidence type="ECO:0000256" key="1">
    <source>
        <dbReference type="SAM" id="Phobius"/>
    </source>
</evidence>
<sequence>MAAMVATTKLKAPSSASTIRSWSTKQYILLALGGTLAAAVVVIAISALLSPAEIDFSITKASHHPSQDGGVDLYLTVTAGNPGWRAAVEYRRFDVKLQYTPDNDSPTLINEDAGAPTLVRMPFVQPPRNTTAILVSVFISAEYWNEHLKGETKKNPISVQVTATVRFVIGKAFSTRSYDIAVSCNVGLALFDNATVLFNNGVNCDEAAGN</sequence>
<gene>
    <name evidence="2" type="ORF">E2562_016259</name>
</gene>
<comment type="caution">
    <text evidence="2">The sequence shown here is derived from an EMBL/GenBank/DDBJ whole genome shotgun (WGS) entry which is preliminary data.</text>
</comment>
<dbReference type="PANTHER" id="PTHR36480">
    <property type="entry name" value="OS06G0118900 PROTEIN-RELATED"/>
    <property type="match status" value="1"/>
</dbReference>
<accession>A0A6G1CRG3</accession>
<dbReference type="PANTHER" id="PTHR36480:SF9">
    <property type="entry name" value="OS06G0121700 PROTEIN"/>
    <property type="match status" value="1"/>
</dbReference>
<dbReference type="OrthoDB" id="660331at2759"/>